<evidence type="ECO:0000313" key="1">
    <source>
        <dbReference type="EMBL" id="MDU9693461.1"/>
    </source>
</evidence>
<organism evidence="1 2">
    <name type="scientific">Priestia aryabhattai</name>
    <name type="common">Bacillus aryabhattai</name>
    <dbReference type="NCBI Taxonomy" id="412384"/>
    <lineage>
        <taxon>Bacteria</taxon>
        <taxon>Bacillati</taxon>
        <taxon>Bacillota</taxon>
        <taxon>Bacilli</taxon>
        <taxon>Bacillales</taxon>
        <taxon>Bacillaceae</taxon>
        <taxon>Priestia</taxon>
    </lineage>
</organism>
<dbReference type="AlphaFoldDB" id="A0AAX6NC26"/>
<protein>
    <submittedName>
        <fullName evidence="1">Uncharacterized protein</fullName>
    </submittedName>
</protein>
<accession>A0AAX6NC26</accession>
<dbReference type="Proteomes" id="UP001269400">
    <property type="component" value="Unassembled WGS sequence"/>
</dbReference>
<proteinExistence type="predicted"/>
<comment type="caution">
    <text evidence="1">The sequence shown here is derived from an EMBL/GenBank/DDBJ whole genome shotgun (WGS) entry which is preliminary data.</text>
</comment>
<evidence type="ECO:0000313" key="2">
    <source>
        <dbReference type="Proteomes" id="UP001269400"/>
    </source>
</evidence>
<reference evidence="1" key="1">
    <citation type="journal article" date="2022" name="J Environ Chem Eng">
        <title>Biodegradation of petroleum oil using a constructed nonpathogenic and heavy metal-tolerant bacterial consortium isolated from marine sponges.</title>
        <authorList>
            <person name="Dechsakulwatana C."/>
            <person name="Rungsihiranrut A."/>
            <person name="Muangchinda C."/>
            <person name="Ningthoujam R."/>
            <person name="Klankeo P."/>
            <person name="Pinyakong O."/>
        </authorList>
    </citation>
    <scope>NUCLEOTIDE SEQUENCE</scope>
    <source>
        <strain evidence="1">TL01-2</strain>
    </source>
</reference>
<name>A0AAX6NC26_PRIAR</name>
<dbReference type="EMBL" id="JAPTGD010000002">
    <property type="protein sequence ID" value="MDU9693461.1"/>
    <property type="molecule type" value="Genomic_DNA"/>
</dbReference>
<sequence length="90" mass="10558">MRFGNHRKLQRIQKTEEIIKKVTDGIEMFCSNDKCKNIVTLDVEAATRTIMCGKCHSGFFSKKKKIKKKPVKTIAWKDQKEIIRRTIKEC</sequence>
<dbReference type="RefSeq" id="WP_316910688.1">
    <property type="nucleotide sequence ID" value="NZ_JAPTGD010000002.1"/>
</dbReference>
<gene>
    <name evidence="1" type="ORF">O0Q50_20000</name>
</gene>
<reference evidence="1" key="2">
    <citation type="submission" date="2022-12" db="EMBL/GenBank/DDBJ databases">
        <authorList>
            <person name="Dechsakulwatana C."/>
            <person name="Rungsihiranrut A."/>
            <person name="Muangchinda C."/>
            <person name="Ningthoujam R."/>
            <person name="Klankeo P."/>
            <person name="Pinyakong O."/>
        </authorList>
    </citation>
    <scope>NUCLEOTIDE SEQUENCE</scope>
    <source>
        <strain evidence="1">TL01-2</strain>
    </source>
</reference>